<reference evidence="3 4" key="1">
    <citation type="submission" date="2012-08" db="EMBL/GenBank/DDBJ databases">
        <title>Whole genome shotgun sequence of Kineosphaera limosa NBRC 100340.</title>
        <authorList>
            <person name="Yoshida I."/>
            <person name="Isaki S."/>
            <person name="Hosoyama A."/>
            <person name="Tsuchikane K."/>
            <person name="Katsumata H."/>
            <person name="Ando Y."/>
            <person name="Ohji S."/>
            <person name="Hamada M."/>
            <person name="Tamura T."/>
            <person name="Yamazoe A."/>
            <person name="Yamazaki S."/>
            <person name="Fujita N."/>
        </authorList>
    </citation>
    <scope>NUCLEOTIDE SEQUENCE [LARGE SCALE GENOMIC DNA]</scope>
    <source>
        <strain evidence="3 4">NBRC 100340</strain>
    </source>
</reference>
<feature type="domain" description="Schlafen AlbA-2" evidence="2">
    <location>
        <begin position="111"/>
        <end position="249"/>
    </location>
</feature>
<keyword evidence="1" id="KW-0472">Membrane</keyword>
<dbReference type="EMBL" id="BAHD01000057">
    <property type="protein sequence ID" value="GAB97126.1"/>
    <property type="molecule type" value="Genomic_DNA"/>
</dbReference>
<comment type="caution">
    <text evidence="3">The sequence shown here is derived from an EMBL/GenBank/DDBJ whole genome shotgun (WGS) entry which is preliminary data.</text>
</comment>
<keyword evidence="4" id="KW-1185">Reference proteome</keyword>
<gene>
    <name evidence="3" type="ORF">KILIM_057_00170</name>
</gene>
<feature type="transmembrane region" description="Helical" evidence="1">
    <location>
        <begin position="67"/>
        <end position="92"/>
    </location>
</feature>
<keyword evidence="1" id="KW-1133">Transmembrane helix</keyword>
<evidence type="ECO:0000313" key="4">
    <source>
        <dbReference type="Proteomes" id="UP000008366"/>
    </source>
</evidence>
<dbReference type="Gene3D" id="3.30.950.30">
    <property type="entry name" value="Schlafen, AAA domain"/>
    <property type="match status" value="1"/>
</dbReference>
<dbReference type="InterPro" id="IPR007421">
    <property type="entry name" value="Schlafen_AlbA_2_dom"/>
</dbReference>
<accession>K6WTE2</accession>
<sequence>MPHSPMLVTFALVQPMILLVAWLMGLGAQRLLRSRVRLSVSTTTVASVLGMCLGFFVAGWFVPGLNLWSPIALLIAFATDVVVLGLVSALVLRLAPPPARPSIRAQAAAGESDRLELKSSARVNLRTGQRDERMELIVAKTVAAFGNSDGGTLLLGVDDEGTLLGLAPDFATLKQPDPDRFELWLRDLLQSRLGTNAAGLPIADFEELDDGSHVCRLLCPPSPRPIYLRPGKGQAVVPELWVRVGNSSRMLGVDDAVEYIAHRWPIPVVAAARAQARDQARRFRAGPPPTR</sequence>
<keyword evidence="1" id="KW-0812">Transmembrane</keyword>
<feature type="transmembrane region" description="Helical" evidence="1">
    <location>
        <begin position="6"/>
        <end position="26"/>
    </location>
</feature>
<dbReference type="STRING" id="1184609.KILIM_057_00170"/>
<dbReference type="eggNOG" id="COG2865">
    <property type="taxonomic scope" value="Bacteria"/>
</dbReference>
<evidence type="ECO:0000256" key="1">
    <source>
        <dbReference type="SAM" id="Phobius"/>
    </source>
</evidence>
<dbReference type="InterPro" id="IPR038461">
    <property type="entry name" value="Schlafen_AlbA_2_dom_sf"/>
</dbReference>
<evidence type="ECO:0000313" key="3">
    <source>
        <dbReference type="EMBL" id="GAB97126.1"/>
    </source>
</evidence>
<protein>
    <recommendedName>
        <fullName evidence="2">Schlafen AlbA-2 domain-containing protein</fullName>
    </recommendedName>
</protein>
<dbReference type="AlphaFoldDB" id="K6WTE2"/>
<name>K6WTE2_9MICO</name>
<proteinExistence type="predicted"/>
<feature type="transmembrane region" description="Helical" evidence="1">
    <location>
        <begin position="38"/>
        <end position="61"/>
    </location>
</feature>
<dbReference type="OrthoDB" id="9798761at2"/>
<dbReference type="Proteomes" id="UP000008366">
    <property type="component" value="Unassembled WGS sequence"/>
</dbReference>
<organism evidence="3 4">
    <name type="scientific">Kineosphaera limosa NBRC 100340</name>
    <dbReference type="NCBI Taxonomy" id="1184609"/>
    <lineage>
        <taxon>Bacteria</taxon>
        <taxon>Bacillati</taxon>
        <taxon>Actinomycetota</taxon>
        <taxon>Actinomycetes</taxon>
        <taxon>Micrococcales</taxon>
        <taxon>Dermatophilaceae</taxon>
        <taxon>Kineosphaera</taxon>
    </lineage>
</organism>
<evidence type="ECO:0000259" key="2">
    <source>
        <dbReference type="Pfam" id="PF04326"/>
    </source>
</evidence>
<dbReference type="Pfam" id="PF04326">
    <property type="entry name" value="SLFN_AlbA_2"/>
    <property type="match status" value="1"/>
</dbReference>
<dbReference type="RefSeq" id="WP_006593658.1">
    <property type="nucleotide sequence ID" value="NZ_BAHD01000057.1"/>
</dbReference>